<name>A0A838CVB2_9BACI</name>
<protein>
    <recommendedName>
        <fullName evidence="3">phosphatidylserine decarboxylase</fullName>
        <ecNumber evidence="3">4.1.1.65</ecNumber>
    </recommendedName>
</protein>
<dbReference type="AlphaFoldDB" id="A0A838CVB2"/>
<evidence type="ECO:0000256" key="8">
    <source>
        <dbReference type="ARBA" id="ARBA00023209"/>
    </source>
</evidence>
<dbReference type="NCBIfam" id="NF002853">
    <property type="entry name" value="PRK03140.1"/>
    <property type="match status" value="1"/>
</dbReference>
<keyword evidence="11" id="KW-0670">Pyruvate</keyword>
<keyword evidence="10" id="KW-1208">Phospholipid metabolism</keyword>
<sequence>MKKQVYRGIISVLNSRRIGGVLHNMSRSSVSRWVIPLYAKLFGIDDDELDKQRREFRSLEDFFVRKLKKEARPIEGDVNELVSPVDAKVEQFGRVEDTSIEVKGITYFIEDLLKHEEMSARYRDGLFVVLYLSPGDYHRIHSPGKAVVEKQYDLGGKSTPVNKTGMTLGNSPLSTNYRIVSEMKMDDGMRFALVKVGAMWVNTIELTHPSSEVEKGEEIGYFSFGSTVVLLFEKGKVDLHPNVKRGSLVRVGEPLAVKRL</sequence>
<dbReference type="PANTHER" id="PTHR10067:SF6">
    <property type="entry name" value="PHOSPHATIDYLSERINE DECARBOXYLASE PROENZYME, MITOCHONDRIAL"/>
    <property type="match status" value="1"/>
</dbReference>
<keyword evidence="6" id="KW-0443">Lipid metabolism</keyword>
<evidence type="ECO:0000256" key="11">
    <source>
        <dbReference type="ARBA" id="ARBA00023317"/>
    </source>
</evidence>
<evidence type="ECO:0000256" key="2">
    <source>
        <dbReference type="ARBA" id="ARBA00005189"/>
    </source>
</evidence>
<dbReference type="Pfam" id="PF02666">
    <property type="entry name" value="PS_Dcarbxylase"/>
    <property type="match status" value="1"/>
</dbReference>
<dbReference type="UniPathway" id="UPA00558"/>
<keyword evidence="7" id="KW-0865">Zymogen</keyword>
<dbReference type="EMBL" id="JACEFG010000003">
    <property type="protein sequence ID" value="MBA2176007.1"/>
    <property type="molecule type" value="Genomic_DNA"/>
</dbReference>
<evidence type="ECO:0000256" key="7">
    <source>
        <dbReference type="ARBA" id="ARBA00023145"/>
    </source>
</evidence>
<evidence type="ECO:0000256" key="10">
    <source>
        <dbReference type="ARBA" id="ARBA00023264"/>
    </source>
</evidence>
<keyword evidence="9 13" id="KW-0456">Lyase</keyword>
<dbReference type="NCBIfam" id="TIGR00163">
    <property type="entry name" value="PS_decarb"/>
    <property type="match status" value="1"/>
</dbReference>
<keyword evidence="5" id="KW-0210">Decarboxylase</keyword>
<keyword evidence="8" id="KW-0594">Phospholipid biosynthesis</keyword>
<comment type="caution">
    <text evidence="13">The sequence shown here is derived from an EMBL/GenBank/DDBJ whole genome shotgun (WGS) entry which is preliminary data.</text>
</comment>
<evidence type="ECO:0000256" key="6">
    <source>
        <dbReference type="ARBA" id="ARBA00023098"/>
    </source>
</evidence>
<accession>A0A838CVB2</accession>
<comment type="pathway">
    <text evidence="12">Phospholipid metabolism; phosphatidylethanolamine biosynthesis.</text>
</comment>
<dbReference type="InterPro" id="IPR033177">
    <property type="entry name" value="PSD-B"/>
</dbReference>
<evidence type="ECO:0000256" key="3">
    <source>
        <dbReference type="ARBA" id="ARBA00012243"/>
    </source>
</evidence>
<proteinExistence type="predicted"/>
<evidence type="ECO:0000313" key="13">
    <source>
        <dbReference type="EMBL" id="MBA2176007.1"/>
    </source>
</evidence>
<dbReference type="PANTHER" id="PTHR10067">
    <property type="entry name" value="PHOSPHATIDYLSERINE DECARBOXYLASE"/>
    <property type="match status" value="1"/>
</dbReference>
<reference evidence="13 14" key="1">
    <citation type="journal article" date="2004" name="Extremophiles">
        <title>Halobacillus locisalis sp. nov., a halophilic bacterium isolated from a marine solar saltern of the Yellow Sea in Korea.</title>
        <authorList>
            <person name="Yoon J.H."/>
            <person name="Kang K.H."/>
            <person name="Oh T.K."/>
            <person name="Park Y.H."/>
        </authorList>
    </citation>
    <scope>NUCLEOTIDE SEQUENCE [LARGE SCALE GENOMIC DNA]</scope>
    <source>
        <strain evidence="13 14">KCTC 3788</strain>
    </source>
</reference>
<gene>
    <name evidence="13" type="ORF">H0266_14010</name>
</gene>
<evidence type="ECO:0000256" key="12">
    <source>
        <dbReference type="ARBA" id="ARBA00024326"/>
    </source>
</evidence>
<organism evidence="13 14">
    <name type="scientific">Halobacillus locisalis</name>
    <dbReference type="NCBI Taxonomy" id="220753"/>
    <lineage>
        <taxon>Bacteria</taxon>
        <taxon>Bacillati</taxon>
        <taxon>Bacillota</taxon>
        <taxon>Bacilli</taxon>
        <taxon>Bacillales</taxon>
        <taxon>Bacillaceae</taxon>
        <taxon>Halobacillus</taxon>
    </lineage>
</organism>
<evidence type="ECO:0000256" key="4">
    <source>
        <dbReference type="ARBA" id="ARBA00022516"/>
    </source>
</evidence>
<evidence type="ECO:0000256" key="9">
    <source>
        <dbReference type="ARBA" id="ARBA00023239"/>
    </source>
</evidence>
<keyword evidence="4" id="KW-0444">Lipid biosynthesis</keyword>
<dbReference type="GO" id="GO:0006646">
    <property type="term" value="P:phosphatidylethanolamine biosynthetic process"/>
    <property type="evidence" value="ECO:0007669"/>
    <property type="project" value="UniProtKB-UniPathway"/>
</dbReference>
<evidence type="ECO:0000313" key="14">
    <source>
        <dbReference type="Proteomes" id="UP000571017"/>
    </source>
</evidence>
<dbReference type="EC" id="4.1.1.65" evidence="3"/>
<evidence type="ECO:0000256" key="5">
    <source>
        <dbReference type="ARBA" id="ARBA00022793"/>
    </source>
</evidence>
<comment type="cofactor">
    <cofactor evidence="1">
        <name>pyruvate</name>
        <dbReference type="ChEBI" id="CHEBI:15361"/>
    </cofactor>
</comment>
<dbReference type="GO" id="GO:0004609">
    <property type="term" value="F:phosphatidylserine decarboxylase activity"/>
    <property type="evidence" value="ECO:0007669"/>
    <property type="project" value="UniProtKB-EC"/>
</dbReference>
<keyword evidence="14" id="KW-1185">Reference proteome</keyword>
<dbReference type="InterPro" id="IPR003817">
    <property type="entry name" value="PS_Dcarbxylase"/>
</dbReference>
<dbReference type="RefSeq" id="WP_181473054.1">
    <property type="nucleotide sequence ID" value="NZ_JACEFG010000003.1"/>
</dbReference>
<dbReference type="Proteomes" id="UP000571017">
    <property type="component" value="Unassembled WGS sequence"/>
</dbReference>
<evidence type="ECO:0000256" key="1">
    <source>
        <dbReference type="ARBA" id="ARBA00001928"/>
    </source>
</evidence>
<comment type="pathway">
    <text evidence="2">Lipid metabolism.</text>
</comment>